<keyword evidence="5" id="KW-0812">Transmembrane</keyword>
<dbReference type="InterPro" id="IPR058627">
    <property type="entry name" value="MdtA-like_C"/>
</dbReference>
<comment type="caution">
    <text evidence="9">The sequence shown here is derived from an EMBL/GenBank/DDBJ whole genome shotgun (WGS) entry which is preliminary data.</text>
</comment>
<name>A0A4Q9H0K4_9BURK</name>
<protein>
    <submittedName>
        <fullName evidence="9">Efflux RND transporter periplasmic adaptor subunit</fullName>
    </submittedName>
</protein>
<dbReference type="Pfam" id="PF25967">
    <property type="entry name" value="RND-MFP_C"/>
    <property type="match status" value="1"/>
</dbReference>
<dbReference type="GO" id="GO:1990281">
    <property type="term" value="C:efflux pump complex"/>
    <property type="evidence" value="ECO:0007669"/>
    <property type="project" value="TreeGrafter"/>
</dbReference>
<dbReference type="Pfam" id="PF25917">
    <property type="entry name" value="BSH_RND"/>
    <property type="match status" value="1"/>
</dbReference>
<proteinExistence type="inferred from homology"/>
<keyword evidence="3" id="KW-0813">Transport</keyword>
<keyword evidence="5" id="KW-0472">Membrane</keyword>
<dbReference type="GO" id="GO:0030313">
    <property type="term" value="C:cell envelope"/>
    <property type="evidence" value="ECO:0007669"/>
    <property type="project" value="UniProtKB-SubCell"/>
</dbReference>
<dbReference type="EMBL" id="SIXI01000002">
    <property type="protein sequence ID" value="TBO32648.1"/>
    <property type="molecule type" value="Genomic_DNA"/>
</dbReference>
<gene>
    <name evidence="9" type="ORF">EYS42_05560</name>
</gene>
<feature type="transmembrane region" description="Helical" evidence="5">
    <location>
        <begin position="12"/>
        <end position="32"/>
    </location>
</feature>
<dbReference type="AlphaFoldDB" id="A0A4Q9H0K4"/>
<dbReference type="Gene3D" id="2.40.50.100">
    <property type="match status" value="1"/>
</dbReference>
<dbReference type="SUPFAM" id="SSF111369">
    <property type="entry name" value="HlyD-like secretion proteins"/>
    <property type="match status" value="1"/>
</dbReference>
<dbReference type="Proteomes" id="UP000292120">
    <property type="component" value="Unassembled WGS sequence"/>
</dbReference>
<dbReference type="GO" id="GO:0019898">
    <property type="term" value="C:extrinsic component of membrane"/>
    <property type="evidence" value="ECO:0007669"/>
    <property type="project" value="InterPro"/>
</dbReference>
<dbReference type="NCBIfam" id="TIGR01730">
    <property type="entry name" value="RND_mfp"/>
    <property type="match status" value="1"/>
</dbReference>
<keyword evidence="5" id="KW-1133">Transmembrane helix</keyword>
<feature type="domain" description="Multidrug resistance protein MdtA-like C-terminal permuted SH3" evidence="8">
    <location>
        <begin position="325"/>
        <end position="389"/>
    </location>
</feature>
<comment type="subcellular location">
    <subcellularLocation>
        <location evidence="1">Cell membrane</location>
    </subcellularLocation>
</comment>
<keyword evidence="10" id="KW-1185">Reference proteome</keyword>
<evidence type="ECO:0000256" key="4">
    <source>
        <dbReference type="ARBA" id="ARBA00023054"/>
    </source>
</evidence>
<dbReference type="PANTHER" id="PTHR30469">
    <property type="entry name" value="MULTIDRUG RESISTANCE PROTEIN MDTA"/>
    <property type="match status" value="1"/>
</dbReference>
<evidence type="ECO:0000259" key="7">
    <source>
        <dbReference type="Pfam" id="PF25944"/>
    </source>
</evidence>
<dbReference type="Gene3D" id="6.10.140.1990">
    <property type="match status" value="1"/>
</dbReference>
<evidence type="ECO:0000259" key="6">
    <source>
        <dbReference type="Pfam" id="PF25917"/>
    </source>
</evidence>
<accession>A0A4Q9H0K4</accession>
<keyword evidence="4" id="KW-0175">Coiled coil</keyword>
<feature type="domain" description="Multidrug resistance protein MdtA-like barrel-sandwich hybrid" evidence="6">
    <location>
        <begin position="70"/>
        <end position="224"/>
    </location>
</feature>
<evidence type="ECO:0000313" key="10">
    <source>
        <dbReference type="Proteomes" id="UP000292120"/>
    </source>
</evidence>
<dbReference type="Gene3D" id="2.40.420.20">
    <property type="match status" value="1"/>
</dbReference>
<dbReference type="InterPro" id="IPR058625">
    <property type="entry name" value="MdtA-like_BSH"/>
</dbReference>
<sequence>MTATKRTAWVGHVFSVKGLVAALVLAGIGWGVKTQWFPKAKPPEVITAAVERGDIEDTVLATGTIRPLKQVSVGAQVSGQIRKLHVKLGDELKKGDPVAEIDAVTQQNALKNAEAAIRNIQAQRLARLASLEQAELVLKRQQDLAQQDATSRQSLEEARAAVATLRAEVKALDAQSEQQSVSADTAKVNLGYARIVAPMDGVVSALVAEEGRTVNAVQSAPVMIKLADVSTVTIKAQISEADVVRVKPGLPVYFTILGDTRSKYEARLRAIEPTPESEQTETTTPVTNTTAAVYYNGLFEVPNPDRRLRVAMTAQVSIVLDKADNALLIPASALGKRGKGGHYEVKVLVGEGEKARVETRQVKVGLNNRVQAQVLDGLKEGELVVVGEAAGDGKKAGGAGGPPRMF</sequence>
<dbReference type="InterPro" id="IPR030190">
    <property type="entry name" value="MacA_alpha-hairpin_sf"/>
</dbReference>
<evidence type="ECO:0000256" key="3">
    <source>
        <dbReference type="ARBA" id="ARBA00022448"/>
    </source>
</evidence>
<dbReference type="GO" id="GO:1990195">
    <property type="term" value="C:macrolide transmembrane transporter complex"/>
    <property type="evidence" value="ECO:0007669"/>
    <property type="project" value="InterPro"/>
</dbReference>
<dbReference type="GO" id="GO:0015562">
    <property type="term" value="F:efflux transmembrane transporter activity"/>
    <property type="evidence" value="ECO:0007669"/>
    <property type="project" value="TreeGrafter"/>
</dbReference>
<comment type="similarity">
    <text evidence="2">Belongs to the membrane fusion protein (MFP) (TC 8.A.1) family.</text>
</comment>
<dbReference type="InterPro" id="IPR058626">
    <property type="entry name" value="MdtA-like_b-barrel"/>
</dbReference>
<evidence type="ECO:0000256" key="5">
    <source>
        <dbReference type="SAM" id="Phobius"/>
    </source>
</evidence>
<dbReference type="Pfam" id="PF25944">
    <property type="entry name" value="Beta-barrel_RND"/>
    <property type="match status" value="1"/>
</dbReference>
<feature type="domain" description="Multidrug resistance protein MdtA-like beta-barrel" evidence="7">
    <location>
        <begin position="231"/>
        <end position="321"/>
    </location>
</feature>
<dbReference type="InterPro" id="IPR006143">
    <property type="entry name" value="RND_pump_MFP"/>
</dbReference>
<dbReference type="PANTHER" id="PTHR30469:SF33">
    <property type="entry name" value="SLR1207 PROTEIN"/>
    <property type="match status" value="1"/>
</dbReference>
<dbReference type="OrthoDB" id="9784484at2"/>
<evidence type="ECO:0000256" key="2">
    <source>
        <dbReference type="ARBA" id="ARBA00009477"/>
    </source>
</evidence>
<evidence type="ECO:0000259" key="8">
    <source>
        <dbReference type="Pfam" id="PF25967"/>
    </source>
</evidence>
<dbReference type="Gene3D" id="2.40.30.170">
    <property type="match status" value="1"/>
</dbReference>
<dbReference type="GO" id="GO:1990961">
    <property type="term" value="P:xenobiotic detoxification by transmembrane export across the plasma membrane"/>
    <property type="evidence" value="ECO:0007669"/>
    <property type="project" value="InterPro"/>
</dbReference>
<dbReference type="RefSeq" id="WP_130966860.1">
    <property type="nucleotide sequence ID" value="NZ_SIXI01000002.1"/>
</dbReference>
<evidence type="ECO:0000256" key="1">
    <source>
        <dbReference type="ARBA" id="ARBA00004236"/>
    </source>
</evidence>
<organism evidence="9 10">
    <name type="scientific">Aquabacterium lacunae</name>
    <dbReference type="NCBI Taxonomy" id="2528630"/>
    <lineage>
        <taxon>Bacteria</taxon>
        <taxon>Pseudomonadati</taxon>
        <taxon>Pseudomonadota</taxon>
        <taxon>Betaproteobacteria</taxon>
        <taxon>Burkholderiales</taxon>
        <taxon>Aquabacterium</taxon>
    </lineage>
</organism>
<evidence type="ECO:0000313" key="9">
    <source>
        <dbReference type="EMBL" id="TBO32648.1"/>
    </source>
</evidence>
<reference evidence="9 10" key="1">
    <citation type="submission" date="2019-02" db="EMBL/GenBank/DDBJ databases">
        <title>Aquabacterium sp. strain KMB7.</title>
        <authorList>
            <person name="Chen W.-M."/>
        </authorList>
    </citation>
    <scope>NUCLEOTIDE SEQUENCE [LARGE SCALE GENOMIC DNA]</scope>
    <source>
        <strain evidence="9 10">KMB7</strain>
    </source>
</reference>